<dbReference type="NCBIfam" id="NF040672">
    <property type="entry name" value="SCO2322_fam"/>
    <property type="match status" value="1"/>
</dbReference>
<keyword evidence="1" id="KW-0812">Transmembrane</keyword>
<dbReference type="InterPro" id="IPR047703">
    <property type="entry name" value="SCO2322-like"/>
</dbReference>
<proteinExistence type="predicted"/>
<sequence>MSRTTLPIRRLGALAVLLGLVLAVLLPAGAAQAAAYRYWGYYQLNGTTWSFATKGPDQTTPADGSVEGWRFAVGTASSTRYPRATPTFDDLCSHTKAATGEKRVAVVIDYGRPADTADNSEPPKPVGKCAVVATAATGLEVLSKVAEVRSAKGLICGIDGFPATGCGDAVKTVPAAAKAPDTPITLQVADHSEKTSGSFKTTATTKDAGSHTGTWVGIGVAIVAALAVALVALRRRRTA</sequence>
<keyword evidence="4" id="KW-1185">Reference proteome</keyword>
<dbReference type="RefSeq" id="WP_123223096.1">
    <property type="nucleotide sequence ID" value="NZ_RJSF01000040.1"/>
</dbReference>
<evidence type="ECO:0000256" key="2">
    <source>
        <dbReference type="SAM" id="SignalP"/>
    </source>
</evidence>
<evidence type="ECO:0000313" key="3">
    <source>
        <dbReference type="EMBL" id="RNM13690.1"/>
    </source>
</evidence>
<reference evidence="3 4" key="1">
    <citation type="submission" date="2018-11" db="EMBL/GenBank/DDBJ databases">
        <authorList>
            <person name="Li F."/>
        </authorList>
    </citation>
    <scope>NUCLEOTIDE SEQUENCE [LARGE SCALE GENOMIC DNA]</scope>
    <source>
        <strain evidence="3 4">Gsoil 818</strain>
    </source>
</reference>
<accession>A0A3N0GNL5</accession>
<name>A0A3N0GNL5_9ACTN</name>
<dbReference type="EMBL" id="RJSF01000040">
    <property type="protein sequence ID" value="RNM13690.1"/>
    <property type="molecule type" value="Genomic_DNA"/>
</dbReference>
<evidence type="ECO:0000313" key="4">
    <source>
        <dbReference type="Proteomes" id="UP000279994"/>
    </source>
</evidence>
<evidence type="ECO:0000256" key="1">
    <source>
        <dbReference type="SAM" id="Phobius"/>
    </source>
</evidence>
<feature type="signal peptide" evidence="2">
    <location>
        <begin position="1"/>
        <end position="33"/>
    </location>
</feature>
<keyword evidence="1" id="KW-1133">Transmembrane helix</keyword>
<feature type="transmembrane region" description="Helical" evidence="1">
    <location>
        <begin position="215"/>
        <end position="233"/>
    </location>
</feature>
<organism evidence="3 4">
    <name type="scientific">Nocardioides pocheonensis</name>
    <dbReference type="NCBI Taxonomy" id="661485"/>
    <lineage>
        <taxon>Bacteria</taxon>
        <taxon>Bacillati</taxon>
        <taxon>Actinomycetota</taxon>
        <taxon>Actinomycetes</taxon>
        <taxon>Propionibacteriales</taxon>
        <taxon>Nocardioidaceae</taxon>
        <taxon>Nocardioides</taxon>
    </lineage>
</organism>
<keyword evidence="1" id="KW-0472">Membrane</keyword>
<evidence type="ECO:0008006" key="5">
    <source>
        <dbReference type="Google" id="ProtNLM"/>
    </source>
</evidence>
<feature type="chain" id="PRO_5018196302" description="Secreted protein" evidence="2">
    <location>
        <begin position="34"/>
        <end position="239"/>
    </location>
</feature>
<dbReference type="Proteomes" id="UP000279994">
    <property type="component" value="Unassembled WGS sequence"/>
</dbReference>
<dbReference type="AlphaFoldDB" id="A0A3N0GNL5"/>
<protein>
    <recommendedName>
        <fullName evidence="5">Secreted protein</fullName>
    </recommendedName>
</protein>
<gene>
    <name evidence="3" type="ORF">EFL26_11920</name>
</gene>
<keyword evidence="2" id="KW-0732">Signal</keyword>
<dbReference type="OrthoDB" id="3530682at2"/>
<comment type="caution">
    <text evidence="3">The sequence shown here is derived from an EMBL/GenBank/DDBJ whole genome shotgun (WGS) entry which is preliminary data.</text>
</comment>